<dbReference type="AlphaFoldDB" id="A0A6L8V140"/>
<reference evidence="5 6" key="1">
    <citation type="submission" date="2019-12" db="EMBL/GenBank/DDBJ databases">
        <title>Paenibacillus sp. nov. sp. isolated from soil.</title>
        <authorList>
            <person name="Kim J."/>
            <person name="Jeong S.E."/>
            <person name="Jung H.S."/>
            <person name="Jeon C.O."/>
        </authorList>
    </citation>
    <scope>NUCLEOTIDE SEQUENCE [LARGE SCALE GENOMIC DNA]</scope>
    <source>
        <strain evidence="5 6">5J-6</strain>
    </source>
</reference>
<dbReference type="Pfam" id="PF12802">
    <property type="entry name" value="MarR_2"/>
    <property type="match status" value="1"/>
</dbReference>
<dbReference type="EMBL" id="WTUZ01000015">
    <property type="protein sequence ID" value="MZQ82950.1"/>
    <property type="molecule type" value="Genomic_DNA"/>
</dbReference>
<keyword evidence="3" id="KW-0804">Transcription</keyword>
<comment type="caution">
    <text evidence="5">The sequence shown here is derived from an EMBL/GenBank/DDBJ whole genome shotgun (WGS) entry which is preliminary data.</text>
</comment>
<dbReference type="SUPFAM" id="SSF46785">
    <property type="entry name" value="Winged helix' DNA-binding domain"/>
    <property type="match status" value="1"/>
</dbReference>
<dbReference type="Proteomes" id="UP000481087">
    <property type="component" value="Unassembled WGS sequence"/>
</dbReference>
<evidence type="ECO:0000313" key="6">
    <source>
        <dbReference type="Proteomes" id="UP000481087"/>
    </source>
</evidence>
<proteinExistence type="predicted"/>
<name>A0A6L8V140_9BACL</name>
<dbReference type="PROSITE" id="PS50995">
    <property type="entry name" value="HTH_MARR_2"/>
    <property type="match status" value="1"/>
</dbReference>
<gene>
    <name evidence="5" type="ORF">GQF01_12625</name>
</gene>
<dbReference type="PANTHER" id="PTHR42756">
    <property type="entry name" value="TRANSCRIPTIONAL REGULATOR, MARR"/>
    <property type="match status" value="1"/>
</dbReference>
<dbReference type="RefSeq" id="WP_161407110.1">
    <property type="nucleotide sequence ID" value="NZ_WTUZ01000015.1"/>
</dbReference>
<dbReference type="InterPro" id="IPR036390">
    <property type="entry name" value="WH_DNA-bd_sf"/>
</dbReference>
<feature type="domain" description="HTH marR-type" evidence="4">
    <location>
        <begin position="7"/>
        <end position="138"/>
    </location>
</feature>
<sequence>MDDQQRVLQIFHTYREVNQAFYQVLSKVAQRHGLTPLQLIVLRILEEFPGIRLMELSEKLKLGNSTSSGIVDRMVKSGLVTRERTESDRRAMMLRLSDKGAALWEESNATRMKMLRPLLGLSEEDQEQLYRVQNKILMILKNIGEDDLND</sequence>
<keyword evidence="1" id="KW-0805">Transcription regulation</keyword>
<dbReference type="GO" id="GO:0003700">
    <property type="term" value="F:DNA-binding transcription factor activity"/>
    <property type="evidence" value="ECO:0007669"/>
    <property type="project" value="InterPro"/>
</dbReference>
<dbReference type="SMART" id="SM00347">
    <property type="entry name" value="HTH_MARR"/>
    <property type="match status" value="1"/>
</dbReference>
<dbReference type="InterPro" id="IPR000835">
    <property type="entry name" value="HTH_MarR-typ"/>
</dbReference>
<dbReference type="GO" id="GO:0003677">
    <property type="term" value="F:DNA binding"/>
    <property type="evidence" value="ECO:0007669"/>
    <property type="project" value="UniProtKB-KW"/>
</dbReference>
<evidence type="ECO:0000259" key="4">
    <source>
        <dbReference type="PROSITE" id="PS50995"/>
    </source>
</evidence>
<dbReference type="PANTHER" id="PTHR42756:SF1">
    <property type="entry name" value="TRANSCRIPTIONAL REPRESSOR OF EMRAB OPERON"/>
    <property type="match status" value="1"/>
</dbReference>
<evidence type="ECO:0000256" key="2">
    <source>
        <dbReference type="ARBA" id="ARBA00023125"/>
    </source>
</evidence>
<dbReference type="Gene3D" id="1.10.10.10">
    <property type="entry name" value="Winged helix-like DNA-binding domain superfamily/Winged helix DNA-binding domain"/>
    <property type="match status" value="1"/>
</dbReference>
<keyword evidence="6" id="KW-1185">Reference proteome</keyword>
<dbReference type="PRINTS" id="PR00598">
    <property type="entry name" value="HTHMARR"/>
</dbReference>
<organism evidence="5 6">
    <name type="scientific">Paenibacillus silvestris</name>
    <dbReference type="NCBI Taxonomy" id="2606219"/>
    <lineage>
        <taxon>Bacteria</taxon>
        <taxon>Bacillati</taxon>
        <taxon>Bacillota</taxon>
        <taxon>Bacilli</taxon>
        <taxon>Bacillales</taxon>
        <taxon>Paenibacillaceae</taxon>
        <taxon>Paenibacillus</taxon>
    </lineage>
</organism>
<evidence type="ECO:0000313" key="5">
    <source>
        <dbReference type="EMBL" id="MZQ82950.1"/>
    </source>
</evidence>
<evidence type="ECO:0000256" key="1">
    <source>
        <dbReference type="ARBA" id="ARBA00023015"/>
    </source>
</evidence>
<dbReference type="InterPro" id="IPR036388">
    <property type="entry name" value="WH-like_DNA-bd_sf"/>
</dbReference>
<keyword evidence="2" id="KW-0238">DNA-binding</keyword>
<evidence type="ECO:0000256" key="3">
    <source>
        <dbReference type="ARBA" id="ARBA00023163"/>
    </source>
</evidence>
<protein>
    <submittedName>
        <fullName evidence="5">MarR family transcriptional regulator</fullName>
    </submittedName>
</protein>
<accession>A0A6L8V140</accession>